<dbReference type="PROSITE" id="PS51375">
    <property type="entry name" value="PPR"/>
    <property type="match status" value="1"/>
</dbReference>
<proteinExistence type="predicted"/>
<protein>
    <recommendedName>
        <fullName evidence="6">Pentatricopeptide repeat-containing protein, chloroplastic</fullName>
    </recommendedName>
</protein>
<reference evidence="4" key="1">
    <citation type="submission" date="2021-02" db="EMBL/GenBank/DDBJ databases">
        <authorList>
            <person name="Dougan E. K."/>
            <person name="Rhodes N."/>
            <person name="Thang M."/>
            <person name="Chan C."/>
        </authorList>
    </citation>
    <scope>NUCLEOTIDE SEQUENCE</scope>
</reference>
<evidence type="ECO:0000256" key="3">
    <source>
        <dbReference type="SAM" id="MobiDB-lite"/>
    </source>
</evidence>
<comment type="caution">
    <text evidence="4">The sequence shown here is derived from an EMBL/GenBank/DDBJ whole genome shotgun (WGS) entry which is preliminary data.</text>
</comment>
<feature type="region of interest" description="Disordered" evidence="3">
    <location>
        <begin position="1"/>
        <end position="36"/>
    </location>
</feature>
<dbReference type="InterPro" id="IPR011990">
    <property type="entry name" value="TPR-like_helical_dom_sf"/>
</dbReference>
<dbReference type="Gene3D" id="1.25.40.10">
    <property type="entry name" value="Tetratricopeptide repeat domain"/>
    <property type="match status" value="2"/>
</dbReference>
<dbReference type="AlphaFoldDB" id="A0A813GZ32"/>
<feature type="repeat" description="PPR" evidence="2">
    <location>
        <begin position="283"/>
        <end position="318"/>
    </location>
</feature>
<dbReference type="EMBL" id="CAJNNV010029909">
    <property type="protein sequence ID" value="CAE8630575.1"/>
    <property type="molecule type" value="Genomic_DNA"/>
</dbReference>
<keyword evidence="5" id="KW-1185">Reference proteome</keyword>
<evidence type="ECO:0008006" key="6">
    <source>
        <dbReference type="Google" id="ProtNLM"/>
    </source>
</evidence>
<dbReference type="OrthoDB" id="440666at2759"/>
<evidence type="ECO:0000256" key="1">
    <source>
        <dbReference type="ARBA" id="ARBA00022737"/>
    </source>
</evidence>
<organism evidence="4 5">
    <name type="scientific">Polarella glacialis</name>
    <name type="common">Dinoflagellate</name>
    <dbReference type="NCBI Taxonomy" id="89957"/>
    <lineage>
        <taxon>Eukaryota</taxon>
        <taxon>Sar</taxon>
        <taxon>Alveolata</taxon>
        <taxon>Dinophyceae</taxon>
        <taxon>Suessiales</taxon>
        <taxon>Suessiaceae</taxon>
        <taxon>Polarella</taxon>
    </lineage>
</organism>
<evidence type="ECO:0000313" key="5">
    <source>
        <dbReference type="Proteomes" id="UP000654075"/>
    </source>
</evidence>
<dbReference type="Proteomes" id="UP000654075">
    <property type="component" value="Unassembled WGS sequence"/>
</dbReference>
<dbReference type="PANTHER" id="PTHR47447:SF17">
    <property type="entry name" value="OS12G0638900 PROTEIN"/>
    <property type="match status" value="1"/>
</dbReference>
<feature type="region of interest" description="Disordered" evidence="3">
    <location>
        <begin position="627"/>
        <end position="663"/>
    </location>
</feature>
<accession>A0A813GZ32</accession>
<dbReference type="Pfam" id="PF13812">
    <property type="entry name" value="PPR_3"/>
    <property type="match status" value="1"/>
</dbReference>
<dbReference type="InterPro" id="IPR002885">
    <property type="entry name" value="PPR_rpt"/>
</dbReference>
<gene>
    <name evidence="4" type="ORF">PGLA1383_LOCUS46846</name>
</gene>
<feature type="region of interest" description="Disordered" evidence="3">
    <location>
        <begin position="468"/>
        <end position="491"/>
    </location>
</feature>
<feature type="compositionally biased region" description="Low complexity" evidence="3">
    <location>
        <begin position="642"/>
        <end position="656"/>
    </location>
</feature>
<evidence type="ECO:0000313" key="4">
    <source>
        <dbReference type="EMBL" id="CAE8630575.1"/>
    </source>
</evidence>
<dbReference type="PANTHER" id="PTHR47447">
    <property type="entry name" value="OS03G0856100 PROTEIN"/>
    <property type="match status" value="1"/>
</dbReference>
<evidence type="ECO:0000256" key="2">
    <source>
        <dbReference type="PROSITE-ProRule" id="PRU00708"/>
    </source>
</evidence>
<sequence length="744" mass="79506">MTEAVGKEGLAADGLTCQSAEPSEGLSGGRSGGSRTSVVDHAGRGLTAAVAACGRAGEWRWALWLLETAPWEVQGLASFNAGLTAMATGQQWVRSLQLLSKMSVQRGLRPDVVSYSASISAMERGQQWQRALMLLQEAAAQNFALDVIVVNTAITACDKAAEWQWALALLSDFLLRKKNKMKNKQTTTNNNTTNNNNKVSVDAPDAPVLHPQVASFNAAAGACARGLQWERALWLLFREMPSLEKQPSSQEAEPLTGTWAGQRGKVKLGLNSRGYGSRHLEPNLISLNTALSACAAGQQWSRALYLLLHEMPSRGLHPSLVSFGSAIAACEKADRCGYALALLSKMRQQVVEPNVVIFNSLITSCEKAALWERALELLGQGLRCSRPSVIPTGAAVQRSCGTGSEEEGSLGASGLKGPLPCSGTSKGRSLDRQAVVGFGAAIQACERAAEWRWAVALLSAAQAPTMEARTAQGQDAEHTPGAQNQGTKQQQQRRCLDAASLASVARACSRGLQWRHAVTLALELEDWAVALRRQGQRTAGHTAAEANSQGAVTAMAGAARLAAQAAQEACLQEPWACLQAGGRTSEALQSQVCGIAPATLTLRERCDAQALEGVCAQLSQLVSSVSPGDWNGRGLRSNARDNNNNNNNNNKNNNNHNHARDQPEPLAPRLQRWWATRASPGAGVPLPDPGARVARHVLEACGDRTLSVQFEKHASCAQQKYTLSSLIHHLSRCFSTCGFYTVLL</sequence>
<keyword evidence="1" id="KW-0677">Repeat</keyword>
<name>A0A813GZ32_POLGL</name>